<gene>
    <name evidence="2" type="ORF">NCTC9935_00747</name>
</gene>
<dbReference type="Proteomes" id="UP000250192">
    <property type="component" value="Unassembled WGS sequence"/>
</dbReference>
<feature type="compositionally biased region" description="Polar residues" evidence="1">
    <location>
        <begin position="203"/>
        <end position="217"/>
    </location>
</feature>
<proteinExistence type="predicted"/>
<keyword evidence="3" id="KW-1185">Reference proteome</keyword>
<sequence length="238" mass="25481">MTALASGSSSAVALLKPVNPSIATISMRLRQVWGWEASQVLKTRLERPGTMSRSREGPLRSWMGVKSKMTVTYLSPYGVWRHTCSSTPMTRTPSHRAGSLISRRAPSARTAVLAALPGHTEGMGDACHRQMMNDQPSERPAHRRPRELGARIGRLAHILAPHMGALLAPVAAHAHRHDRGALPVWLVSGAPDHRVTHLALASAASTPTDPHQQSGTPTPHGLPQRADPSPPAPGYPGA</sequence>
<evidence type="ECO:0000256" key="1">
    <source>
        <dbReference type="SAM" id="MobiDB-lite"/>
    </source>
</evidence>
<feature type="region of interest" description="Disordered" evidence="1">
    <location>
        <begin position="203"/>
        <end position="238"/>
    </location>
</feature>
<dbReference type="EMBL" id="UAPR01000002">
    <property type="protein sequence ID" value="SPT55250.1"/>
    <property type="molecule type" value="Genomic_DNA"/>
</dbReference>
<dbReference type="AlphaFoldDB" id="A0A2X0UHY9"/>
<accession>A0A2X0UHY9</accession>
<evidence type="ECO:0000313" key="3">
    <source>
        <dbReference type="Proteomes" id="UP000250192"/>
    </source>
</evidence>
<reference evidence="2 3" key="1">
    <citation type="submission" date="2018-06" db="EMBL/GenBank/DDBJ databases">
        <authorList>
            <consortium name="Pathogen Informatics"/>
            <person name="Doyle S."/>
        </authorList>
    </citation>
    <scope>NUCLEOTIDE SEQUENCE [LARGE SCALE GENOMIC DNA]</scope>
    <source>
        <strain evidence="2 3">NCTC9935</strain>
    </source>
</reference>
<organism evidence="2 3">
    <name type="scientific">Schaalia odontolytica</name>
    <dbReference type="NCBI Taxonomy" id="1660"/>
    <lineage>
        <taxon>Bacteria</taxon>
        <taxon>Bacillati</taxon>
        <taxon>Actinomycetota</taxon>
        <taxon>Actinomycetes</taxon>
        <taxon>Actinomycetales</taxon>
        <taxon>Actinomycetaceae</taxon>
        <taxon>Schaalia</taxon>
    </lineage>
</organism>
<name>A0A2X0UHY9_9ACTO</name>
<evidence type="ECO:0000313" key="2">
    <source>
        <dbReference type="EMBL" id="SPT55250.1"/>
    </source>
</evidence>
<protein>
    <submittedName>
        <fullName evidence="2">Uncharacterized protein</fullName>
    </submittedName>
</protein>
<feature type="compositionally biased region" description="Pro residues" evidence="1">
    <location>
        <begin position="228"/>
        <end position="238"/>
    </location>
</feature>